<gene>
    <name evidence="1" type="ORF">M407DRAFT_243214</name>
</gene>
<reference evidence="2" key="2">
    <citation type="submission" date="2015-01" db="EMBL/GenBank/DDBJ databases">
        <title>Evolutionary Origins and Diversification of the Mycorrhizal Mutualists.</title>
        <authorList>
            <consortium name="DOE Joint Genome Institute"/>
            <consortium name="Mycorrhizal Genomics Consortium"/>
            <person name="Kohler A."/>
            <person name="Kuo A."/>
            <person name="Nagy L.G."/>
            <person name="Floudas D."/>
            <person name="Copeland A."/>
            <person name="Barry K.W."/>
            <person name="Cichocki N."/>
            <person name="Veneault-Fourrey C."/>
            <person name="LaButti K."/>
            <person name="Lindquist E.A."/>
            <person name="Lipzen A."/>
            <person name="Lundell T."/>
            <person name="Morin E."/>
            <person name="Murat C."/>
            <person name="Riley R."/>
            <person name="Ohm R."/>
            <person name="Sun H."/>
            <person name="Tunlid A."/>
            <person name="Henrissat B."/>
            <person name="Grigoriev I.V."/>
            <person name="Hibbett D.S."/>
            <person name="Martin F."/>
        </authorList>
    </citation>
    <scope>NUCLEOTIDE SEQUENCE [LARGE SCALE GENOMIC DNA]</scope>
    <source>
        <strain evidence="2">MUT 4182</strain>
    </source>
</reference>
<reference evidence="1 2" key="1">
    <citation type="submission" date="2014-04" db="EMBL/GenBank/DDBJ databases">
        <authorList>
            <consortium name="DOE Joint Genome Institute"/>
            <person name="Kuo A."/>
            <person name="Girlanda M."/>
            <person name="Perotto S."/>
            <person name="Kohler A."/>
            <person name="Nagy L.G."/>
            <person name="Floudas D."/>
            <person name="Copeland A."/>
            <person name="Barry K.W."/>
            <person name="Cichocki N."/>
            <person name="Veneault-Fourrey C."/>
            <person name="LaButti K."/>
            <person name="Lindquist E.A."/>
            <person name="Lipzen A."/>
            <person name="Lundell T."/>
            <person name="Morin E."/>
            <person name="Murat C."/>
            <person name="Sun H."/>
            <person name="Tunlid A."/>
            <person name="Henrissat B."/>
            <person name="Grigoriev I.V."/>
            <person name="Hibbett D.S."/>
            <person name="Martin F."/>
            <person name="Nordberg H.P."/>
            <person name="Cantor M.N."/>
            <person name="Hua S.X."/>
        </authorList>
    </citation>
    <scope>NUCLEOTIDE SEQUENCE [LARGE SCALE GENOMIC DNA]</scope>
    <source>
        <strain evidence="1 2">MUT 4182</strain>
    </source>
</reference>
<proteinExistence type="predicted"/>
<organism evidence="1 2">
    <name type="scientific">Tulasnella calospora MUT 4182</name>
    <dbReference type="NCBI Taxonomy" id="1051891"/>
    <lineage>
        <taxon>Eukaryota</taxon>
        <taxon>Fungi</taxon>
        <taxon>Dikarya</taxon>
        <taxon>Basidiomycota</taxon>
        <taxon>Agaricomycotina</taxon>
        <taxon>Agaricomycetes</taxon>
        <taxon>Cantharellales</taxon>
        <taxon>Tulasnellaceae</taxon>
        <taxon>Tulasnella</taxon>
    </lineage>
</organism>
<dbReference type="Proteomes" id="UP000054248">
    <property type="component" value="Unassembled WGS sequence"/>
</dbReference>
<dbReference type="AlphaFoldDB" id="A0A0C3QKN3"/>
<accession>A0A0C3QKN3</accession>
<protein>
    <submittedName>
        <fullName evidence="1">Uncharacterized protein</fullName>
    </submittedName>
</protein>
<keyword evidence="2" id="KW-1185">Reference proteome</keyword>
<evidence type="ECO:0000313" key="1">
    <source>
        <dbReference type="EMBL" id="KIO27961.1"/>
    </source>
</evidence>
<evidence type="ECO:0000313" key="2">
    <source>
        <dbReference type="Proteomes" id="UP000054248"/>
    </source>
</evidence>
<dbReference type="EMBL" id="KN823001">
    <property type="protein sequence ID" value="KIO27961.1"/>
    <property type="molecule type" value="Genomic_DNA"/>
</dbReference>
<dbReference type="HOGENOM" id="CLU_2962614_0_0_1"/>
<sequence>MNKRLFCTVEGIPNIACREFDTSSHSAVVWNRWLEQWVQPGLPPLGLQVEERRRKPLRG</sequence>
<name>A0A0C3QKN3_9AGAM</name>